<dbReference type="PROSITE" id="PS51257">
    <property type="entry name" value="PROKAR_LIPOPROTEIN"/>
    <property type="match status" value="1"/>
</dbReference>
<dbReference type="EMBL" id="JAUHTR010000022">
    <property type="protein sequence ID" value="MDN4527402.1"/>
    <property type="molecule type" value="Genomic_DNA"/>
</dbReference>
<dbReference type="Gene3D" id="3.40.190.10">
    <property type="entry name" value="Periplasmic binding protein-like II"/>
    <property type="match status" value="2"/>
</dbReference>
<feature type="chain" id="PRO_5046942193" description="ABC transporter substrate-binding protein" evidence="2">
    <location>
        <begin position="21"/>
        <end position="516"/>
    </location>
</feature>
<evidence type="ECO:0000256" key="2">
    <source>
        <dbReference type="SAM" id="SignalP"/>
    </source>
</evidence>
<proteinExistence type="predicted"/>
<keyword evidence="4" id="KW-1185">Reference proteome</keyword>
<comment type="caution">
    <text evidence="3">The sequence shown here is derived from an EMBL/GenBank/DDBJ whole genome shotgun (WGS) entry which is preliminary data.</text>
</comment>
<dbReference type="PANTHER" id="PTHR43649:SF33">
    <property type="entry name" value="POLYGALACTURONAN_RHAMNOGALACTURONAN-BINDING PROTEIN YTCQ"/>
    <property type="match status" value="1"/>
</dbReference>
<evidence type="ECO:0000313" key="3">
    <source>
        <dbReference type="EMBL" id="MDN4527402.1"/>
    </source>
</evidence>
<organism evidence="3 4">
    <name type="scientific">Fictibacillus fluitans</name>
    <dbReference type="NCBI Taxonomy" id="3058422"/>
    <lineage>
        <taxon>Bacteria</taxon>
        <taxon>Bacillati</taxon>
        <taxon>Bacillota</taxon>
        <taxon>Bacilli</taxon>
        <taxon>Bacillales</taxon>
        <taxon>Fictibacillaceae</taxon>
        <taxon>Fictibacillus</taxon>
    </lineage>
</organism>
<evidence type="ECO:0000313" key="4">
    <source>
        <dbReference type="Proteomes" id="UP001172721"/>
    </source>
</evidence>
<dbReference type="SUPFAM" id="SSF53850">
    <property type="entry name" value="Periplasmic binding protein-like II"/>
    <property type="match status" value="1"/>
</dbReference>
<keyword evidence="1 2" id="KW-0732">Signal</keyword>
<feature type="signal peptide" evidence="2">
    <location>
        <begin position="1"/>
        <end position="20"/>
    </location>
</feature>
<sequence>MKWKKSLSLLLIMIICISLTGCKDQPKKASSDASENDNAAFSIWTWLGSVETWGGKSYNQVLAYKEMEKRTGKKVKYIHPTGDAAEAFNLMMTSGKMADAIWYHWSPELTSQYHNANRILDIYPIVKKHAPNLMKLIEENPELKKQVIDPQGKMYYMPWITLDKFLNLGEGLILREDWLKKVNKDVPKTNEELYQTLKAMKDQKVSGTKKFVGLTGYPQQLSKLFYGFGVADDWYLENNKVTYGPSTEKYKKALKWFNKMYEEGLIDKDFLTQEVDIYDKHLVEGQSAGFIDNTDTAGRIMKLASDGGNPFKFTPVPYLQYEGTSVSFNSTAKRVAQPYGLAISATAKNPEKIVKYLDYGYSEKGKTLFNWGIEGETFEKKGGKNVYTDKIMKSKDNVPGVEATKYVNPWWLTVTDVDATKALLDDDGVKTREAWADVDISNAIEPILYMTKKENDVVQAASTDIETYKSEMRDAFITGKKDIDKEWKSYVETLNSMGIKDIQKAKQSAHARYNNQ</sequence>
<dbReference type="RefSeq" id="WP_301168392.1">
    <property type="nucleotide sequence ID" value="NZ_JAUHTR010000022.1"/>
</dbReference>
<protein>
    <recommendedName>
        <fullName evidence="5">ABC transporter substrate-binding protein</fullName>
    </recommendedName>
</protein>
<dbReference type="InterPro" id="IPR050490">
    <property type="entry name" value="Bact_solute-bd_prot1"/>
</dbReference>
<evidence type="ECO:0000256" key="1">
    <source>
        <dbReference type="ARBA" id="ARBA00022729"/>
    </source>
</evidence>
<dbReference type="PANTHER" id="PTHR43649">
    <property type="entry name" value="ARABINOSE-BINDING PROTEIN-RELATED"/>
    <property type="match status" value="1"/>
</dbReference>
<gene>
    <name evidence="3" type="ORF">QYB97_23265</name>
</gene>
<name>A0ABT8I4D5_9BACL</name>
<accession>A0ABT8I4D5</accession>
<dbReference type="Proteomes" id="UP001172721">
    <property type="component" value="Unassembled WGS sequence"/>
</dbReference>
<reference evidence="3" key="1">
    <citation type="submission" date="2023-07" db="EMBL/GenBank/DDBJ databases">
        <title>Fictibacillus sp. isolated from freshwater pond.</title>
        <authorList>
            <person name="Kirdat K."/>
            <person name="Bhat A."/>
            <person name="Mourya A."/>
            <person name="Yadav A."/>
        </authorList>
    </citation>
    <scope>NUCLEOTIDE SEQUENCE</scope>
    <source>
        <strain evidence="3">NE201</strain>
    </source>
</reference>
<evidence type="ECO:0008006" key="5">
    <source>
        <dbReference type="Google" id="ProtNLM"/>
    </source>
</evidence>